<dbReference type="EMBL" id="JAUQSZ010000015">
    <property type="protein sequence ID" value="MDO7844295.1"/>
    <property type="molecule type" value="Genomic_DNA"/>
</dbReference>
<feature type="transmembrane region" description="Helical" evidence="2">
    <location>
        <begin position="413"/>
        <end position="436"/>
    </location>
</feature>
<dbReference type="InterPro" id="IPR050445">
    <property type="entry name" value="Bact_polysacc_biosynth/exp"/>
</dbReference>
<evidence type="ECO:0000256" key="1">
    <source>
        <dbReference type="SAM" id="Coils"/>
    </source>
</evidence>
<dbReference type="Proteomes" id="UP001176468">
    <property type="component" value="Unassembled WGS sequence"/>
</dbReference>
<dbReference type="InterPro" id="IPR014345">
    <property type="entry name" value="XrtA_polysacc_chain"/>
</dbReference>
<sequence>MNGLYDELRIALHAIWTRRWIALGVAWAIAVIGWFAVAQIPSSYESTARVFAQVQTILPEKVGITAADQQKSIDTMRQTLTSAANLEKVVRGTDLAATVANDKDVADRVAGLQKVVKITAQQDNIFQLSVTQGNPKVARQIVQKLIDLFVEQNLTGDKAETSQTLDFLDAQLAQRQKALSDAEAKRADFQNRFLGSLPGTGTVTDRIGAARAQMAQVDSDLAAAQSSLAVLNGQMAGTPLTTPGSGGGTAGPARARLAAIQGQLADARARGYTDNHPDVIALNNQLAAAQAAARNEPLSAGAAGASNPLYLSLKSMQADKQATVAALSIRKRQLQSDIDTINAKLSGDPAVMAQQSQIERDYQVLKDGYDKMLADREDVKLRGQAQSQTDGVKFQVLDQPTAPRVPTSPNRPLLLTGVLFAAIFAGVGAAFGIGQVRTTFPTASRLEAATGMTVIGSIGEMVTRAQTAERMRRTSYFGGAFAALVVSWIALLGVEMLQRGFAA</sequence>
<keyword evidence="2" id="KW-0472">Membrane</keyword>
<dbReference type="NCBIfam" id="TIGR03007">
    <property type="entry name" value="pepcterm_ChnLen"/>
    <property type="match status" value="1"/>
</dbReference>
<organism evidence="3 4">
    <name type="scientific">Sphingomonas immobilis</name>
    <dbReference type="NCBI Taxonomy" id="3063997"/>
    <lineage>
        <taxon>Bacteria</taxon>
        <taxon>Pseudomonadati</taxon>
        <taxon>Pseudomonadota</taxon>
        <taxon>Alphaproteobacteria</taxon>
        <taxon>Sphingomonadales</taxon>
        <taxon>Sphingomonadaceae</taxon>
        <taxon>Sphingomonas</taxon>
    </lineage>
</organism>
<evidence type="ECO:0000313" key="4">
    <source>
        <dbReference type="Proteomes" id="UP001176468"/>
    </source>
</evidence>
<evidence type="ECO:0000313" key="3">
    <source>
        <dbReference type="EMBL" id="MDO7844295.1"/>
    </source>
</evidence>
<accession>A0ABT9A4Z1</accession>
<dbReference type="PANTHER" id="PTHR32309">
    <property type="entry name" value="TYROSINE-PROTEIN KINASE"/>
    <property type="match status" value="1"/>
</dbReference>
<gene>
    <name evidence="3" type="ORF">Q5H94_18345</name>
</gene>
<protein>
    <submittedName>
        <fullName evidence="3">Chain-length determining protein</fullName>
    </submittedName>
</protein>
<feature type="transmembrane region" description="Helical" evidence="2">
    <location>
        <begin position="474"/>
        <end position="494"/>
    </location>
</feature>
<comment type="caution">
    <text evidence="3">The sequence shown here is derived from an EMBL/GenBank/DDBJ whole genome shotgun (WGS) entry which is preliminary data.</text>
</comment>
<proteinExistence type="predicted"/>
<keyword evidence="2" id="KW-1133">Transmembrane helix</keyword>
<dbReference type="RefSeq" id="WP_304562695.1">
    <property type="nucleotide sequence ID" value="NZ_JAUQSZ010000015.1"/>
</dbReference>
<keyword evidence="1" id="KW-0175">Coiled coil</keyword>
<keyword evidence="2" id="KW-0812">Transmembrane</keyword>
<dbReference type="PANTHER" id="PTHR32309:SF13">
    <property type="entry name" value="FERRIC ENTEROBACTIN TRANSPORT PROTEIN FEPE"/>
    <property type="match status" value="1"/>
</dbReference>
<keyword evidence="4" id="KW-1185">Reference proteome</keyword>
<reference evidence="3" key="1">
    <citation type="submission" date="2023-07" db="EMBL/GenBank/DDBJ databases">
        <authorList>
            <person name="Kim M.K."/>
        </authorList>
    </citation>
    <scope>NUCLEOTIDE SEQUENCE</scope>
    <source>
        <strain evidence="3">CA1-15</strain>
    </source>
</reference>
<name>A0ABT9A4Z1_9SPHN</name>
<feature type="transmembrane region" description="Helical" evidence="2">
    <location>
        <begin position="20"/>
        <end position="37"/>
    </location>
</feature>
<feature type="coiled-coil region" evidence="1">
    <location>
        <begin position="165"/>
        <end position="192"/>
    </location>
</feature>
<evidence type="ECO:0000256" key="2">
    <source>
        <dbReference type="SAM" id="Phobius"/>
    </source>
</evidence>